<organism evidence="4 5">
    <name type="scientific">Neisseria arctica</name>
    <dbReference type="NCBI Taxonomy" id="1470200"/>
    <lineage>
        <taxon>Bacteria</taxon>
        <taxon>Pseudomonadati</taxon>
        <taxon>Pseudomonadota</taxon>
        <taxon>Betaproteobacteria</taxon>
        <taxon>Neisseriales</taxon>
        <taxon>Neisseriaceae</taxon>
        <taxon>Neisseria</taxon>
    </lineage>
</organism>
<gene>
    <name evidence="4" type="ORF">PL75_10190</name>
</gene>
<evidence type="ECO:0000313" key="4">
    <source>
        <dbReference type="EMBL" id="KLT72068.1"/>
    </source>
</evidence>
<dbReference type="FunFam" id="3.20.20.30:FF:000002">
    <property type="entry name" value="LLM class flavin-dependent oxidoreductase"/>
    <property type="match status" value="1"/>
</dbReference>
<sequence length="332" mass="36503">MKAVSMLNLVPVRAGQTNAEAIGSMVKLAKEAEKLGYARYWIAEHHNTGSLVSSATQLLIGHTLAHTETIRVGSGGVMLPNHSPLLVAEQYGTLATIYPNRVDLGLGRAPGTDQLTAAALRRNERDVSLNFPDDVRALQRYFGPADKQGYVKAFPGVGLEVPLYILGSSTESAYLAAELGLPYVFAAHFAPRMLEMAVEIYRRGFKPSAVLDKPEVIVCLNAIVADSDEEAAYLATSQEQFFLNVVRNTRNPLPLPVESMEGVWSHPEEAMVRQMLSESLVGSKERVAKQLESFQNRLHADEVMAVSYIYDEEKQYRSYSLLKEIVSDGCIG</sequence>
<comment type="similarity">
    <text evidence="1">To bacterial alkanal monooxygenase alpha and beta chains.</text>
</comment>
<accession>A0A0J1C1B7</accession>
<dbReference type="InterPro" id="IPR036661">
    <property type="entry name" value="Luciferase-like_sf"/>
</dbReference>
<comment type="caution">
    <text evidence="4">The sequence shown here is derived from an EMBL/GenBank/DDBJ whole genome shotgun (WGS) entry which is preliminary data.</text>
</comment>
<evidence type="ECO:0000256" key="2">
    <source>
        <dbReference type="ARBA" id="ARBA00074555"/>
    </source>
</evidence>
<dbReference type="GO" id="GO:0005829">
    <property type="term" value="C:cytosol"/>
    <property type="evidence" value="ECO:0007669"/>
    <property type="project" value="TreeGrafter"/>
</dbReference>
<dbReference type="InterPro" id="IPR019949">
    <property type="entry name" value="CmoO-like"/>
</dbReference>
<proteinExistence type="predicted"/>
<dbReference type="STRING" id="1470200.PL75_10190"/>
<dbReference type="GO" id="GO:0016705">
    <property type="term" value="F:oxidoreductase activity, acting on paired donors, with incorporation or reduction of molecular oxygen"/>
    <property type="evidence" value="ECO:0007669"/>
    <property type="project" value="InterPro"/>
</dbReference>
<dbReference type="NCBIfam" id="TIGR03558">
    <property type="entry name" value="oxido_grp_1"/>
    <property type="match status" value="1"/>
</dbReference>
<dbReference type="AlphaFoldDB" id="A0A0J1C1B7"/>
<dbReference type="SUPFAM" id="SSF51679">
    <property type="entry name" value="Bacterial luciferase-like"/>
    <property type="match status" value="1"/>
</dbReference>
<feature type="domain" description="Luciferase-like" evidence="3">
    <location>
        <begin position="13"/>
        <end position="296"/>
    </location>
</feature>
<evidence type="ECO:0000259" key="3">
    <source>
        <dbReference type="Pfam" id="PF00296"/>
    </source>
</evidence>
<reference evidence="4 5" key="1">
    <citation type="submission" date="2014-11" db="EMBL/GenBank/DDBJ databases">
        <title>Genome of a novel goose pathogen.</title>
        <authorList>
            <person name="Hansen C.M."/>
            <person name="Hueffer K."/>
            <person name="Choi S.C."/>
        </authorList>
    </citation>
    <scope>NUCLEOTIDE SEQUENCE [LARGE SCALE GENOMIC DNA]</scope>
    <source>
        <strain evidence="4 5">KH1503</strain>
    </source>
</reference>
<evidence type="ECO:0000256" key="1">
    <source>
        <dbReference type="ARBA" id="ARBA00007789"/>
    </source>
</evidence>
<dbReference type="Proteomes" id="UP000036027">
    <property type="component" value="Unassembled WGS sequence"/>
</dbReference>
<protein>
    <recommendedName>
        <fullName evidence="2">Luciferase-like monooxygenase</fullName>
    </recommendedName>
</protein>
<dbReference type="InterPro" id="IPR050766">
    <property type="entry name" value="Bact_Lucif_Oxidored"/>
</dbReference>
<name>A0A0J1C1B7_9NEIS</name>
<dbReference type="EMBL" id="JTDO01000022">
    <property type="protein sequence ID" value="KLT72068.1"/>
    <property type="molecule type" value="Genomic_DNA"/>
</dbReference>
<keyword evidence="5" id="KW-1185">Reference proteome</keyword>
<dbReference type="Gene3D" id="3.20.20.30">
    <property type="entry name" value="Luciferase-like domain"/>
    <property type="match status" value="1"/>
</dbReference>
<dbReference type="PANTHER" id="PTHR30137:SF6">
    <property type="entry name" value="LUCIFERASE-LIKE MONOOXYGENASE"/>
    <property type="match status" value="1"/>
</dbReference>
<dbReference type="PATRIC" id="fig|1470200.3.peg.1327"/>
<dbReference type="RefSeq" id="WP_047761852.1">
    <property type="nucleotide sequence ID" value="NZ_CP091510.1"/>
</dbReference>
<dbReference type="InterPro" id="IPR011251">
    <property type="entry name" value="Luciferase-like_dom"/>
</dbReference>
<dbReference type="PANTHER" id="PTHR30137">
    <property type="entry name" value="LUCIFERASE-LIKE MONOOXYGENASE"/>
    <property type="match status" value="1"/>
</dbReference>
<dbReference type="OrthoDB" id="9780518at2"/>
<dbReference type="Pfam" id="PF00296">
    <property type="entry name" value="Bac_luciferase"/>
    <property type="match status" value="1"/>
</dbReference>
<evidence type="ECO:0000313" key="5">
    <source>
        <dbReference type="Proteomes" id="UP000036027"/>
    </source>
</evidence>